<sequence>MEDLRVLVFFYIIEGALVGYTGMALIGIRLNLKQTVMVGLLQGLLVYLVRGIYTINQWPLGTHTVLNLLGLIIILRLVGRRNWGASAVAGLVGFIILILSESATFPFILSKLNITIEDIMSNTWLHIVTGYLGDALLILACLFTAFTGRALINIEQLGR</sequence>
<name>A0A0L6W1W0_9FIRM</name>
<dbReference type="EMBL" id="LGTE01000017">
    <property type="protein sequence ID" value="KNZ69064.1"/>
    <property type="molecule type" value="Genomic_DNA"/>
</dbReference>
<gene>
    <name evidence="2" type="ORF">Tfer_2310</name>
</gene>
<dbReference type="AlphaFoldDB" id="A0A0L6W1W0"/>
<reference evidence="3" key="1">
    <citation type="submission" date="2015-07" db="EMBL/GenBank/DDBJ databases">
        <title>Complete Genome of Thermincola ferriacetica strain Z-0001T.</title>
        <authorList>
            <person name="Lusk B."/>
            <person name="Badalamenti J.P."/>
            <person name="Parameswaran P."/>
            <person name="Bond D.R."/>
            <person name="Torres C.I."/>
        </authorList>
    </citation>
    <scope>NUCLEOTIDE SEQUENCE [LARGE SCALE GENOMIC DNA]</scope>
    <source>
        <strain evidence="3">Z-0001</strain>
    </source>
</reference>
<organism evidence="2 3">
    <name type="scientific">Thermincola ferriacetica</name>
    <dbReference type="NCBI Taxonomy" id="281456"/>
    <lineage>
        <taxon>Bacteria</taxon>
        <taxon>Bacillati</taxon>
        <taxon>Bacillota</taxon>
        <taxon>Clostridia</taxon>
        <taxon>Eubacteriales</taxon>
        <taxon>Thermincolaceae</taxon>
        <taxon>Thermincola</taxon>
    </lineage>
</organism>
<feature type="transmembrane region" description="Helical" evidence="1">
    <location>
        <begin position="6"/>
        <end position="28"/>
    </location>
</feature>
<accession>A0A0L6W1W0</accession>
<evidence type="ECO:0000313" key="3">
    <source>
        <dbReference type="Proteomes" id="UP000037175"/>
    </source>
</evidence>
<protein>
    <submittedName>
        <fullName evidence="2">Uncharacterized protein</fullName>
    </submittedName>
</protein>
<comment type="caution">
    <text evidence="2">The sequence shown here is derived from an EMBL/GenBank/DDBJ whole genome shotgun (WGS) entry which is preliminary data.</text>
</comment>
<keyword evidence="1" id="KW-0812">Transmembrane</keyword>
<dbReference type="RefSeq" id="WP_052218455.1">
    <property type="nucleotide sequence ID" value="NZ_LGTE01000017.1"/>
</dbReference>
<evidence type="ECO:0000313" key="2">
    <source>
        <dbReference type="EMBL" id="KNZ69064.1"/>
    </source>
</evidence>
<keyword evidence="1" id="KW-0472">Membrane</keyword>
<feature type="transmembrane region" description="Helical" evidence="1">
    <location>
        <begin position="59"/>
        <end position="78"/>
    </location>
</feature>
<feature type="transmembrane region" description="Helical" evidence="1">
    <location>
        <begin position="128"/>
        <end position="152"/>
    </location>
</feature>
<feature type="transmembrane region" description="Helical" evidence="1">
    <location>
        <begin position="35"/>
        <end position="53"/>
    </location>
</feature>
<evidence type="ECO:0000256" key="1">
    <source>
        <dbReference type="SAM" id="Phobius"/>
    </source>
</evidence>
<feature type="transmembrane region" description="Helical" evidence="1">
    <location>
        <begin position="85"/>
        <end position="108"/>
    </location>
</feature>
<dbReference type="Proteomes" id="UP000037175">
    <property type="component" value="Unassembled WGS sequence"/>
</dbReference>
<keyword evidence="1" id="KW-1133">Transmembrane helix</keyword>
<proteinExistence type="predicted"/>
<keyword evidence="3" id="KW-1185">Reference proteome</keyword>